<keyword evidence="3" id="KW-0813">Transport</keyword>
<feature type="transmembrane region" description="Helical" evidence="8">
    <location>
        <begin position="244"/>
        <end position="271"/>
    </location>
</feature>
<protein>
    <submittedName>
        <fullName evidence="9">ABC transporter permease</fullName>
    </submittedName>
</protein>
<feature type="transmembrane region" description="Helical" evidence="8">
    <location>
        <begin position="119"/>
        <end position="141"/>
    </location>
</feature>
<comment type="caution">
    <text evidence="9">The sequence shown here is derived from an EMBL/GenBank/DDBJ whole genome shotgun (WGS) entry which is preliminary data.</text>
</comment>
<reference evidence="9 10" key="1">
    <citation type="submission" date="2018-01" db="EMBL/GenBank/DDBJ databases">
        <title>Novel co-symbiosis in the lucinid bivalve Phacoides pectinatus.</title>
        <authorList>
            <person name="Lim S.J."/>
            <person name="Davis B.G."/>
            <person name="Gill D.E."/>
            <person name="Engel A.S."/>
            <person name="Anderson L.C."/>
            <person name="Campbell B.J."/>
        </authorList>
    </citation>
    <scope>NUCLEOTIDE SEQUENCE [LARGE SCALE GENOMIC DNA]</scope>
    <source>
        <strain evidence="9">N3_P5</strain>
    </source>
</reference>
<name>A0A6N4DJ84_9GAMM</name>
<evidence type="ECO:0000256" key="2">
    <source>
        <dbReference type="ARBA" id="ARBA00007935"/>
    </source>
</evidence>
<dbReference type="Pfam" id="PF01032">
    <property type="entry name" value="FecCD"/>
    <property type="match status" value="1"/>
</dbReference>
<evidence type="ECO:0000256" key="6">
    <source>
        <dbReference type="ARBA" id="ARBA00022989"/>
    </source>
</evidence>
<feature type="transmembrane region" description="Helical" evidence="8">
    <location>
        <begin position="283"/>
        <end position="305"/>
    </location>
</feature>
<dbReference type="AlphaFoldDB" id="A0A6N4DJ84"/>
<keyword evidence="7 8" id="KW-0472">Membrane</keyword>
<accession>A0A6N4DJ84</accession>
<evidence type="ECO:0000256" key="8">
    <source>
        <dbReference type="SAM" id="Phobius"/>
    </source>
</evidence>
<dbReference type="InterPro" id="IPR000522">
    <property type="entry name" value="ABC_transptr_permease_BtuC"/>
</dbReference>
<dbReference type="FunFam" id="1.10.3470.10:FF:000001">
    <property type="entry name" value="Vitamin B12 ABC transporter permease BtuC"/>
    <property type="match status" value="1"/>
</dbReference>
<feature type="transmembrane region" description="Helical" evidence="8">
    <location>
        <begin position="95"/>
        <end position="113"/>
    </location>
</feature>
<feature type="transmembrane region" description="Helical" evidence="8">
    <location>
        <begin position="63"/>
        <end position="83"/>
    </location>
</feature>
<gene>
    <name evidence="9" type="ORF">C3L24_11625</name>
</gene>
<feature type="transmembrane region" description="Helical" evidence="8">
    <location>
        <begin position="206"/>
        <end position="224"/>
    </location>
</feature>
<evidence type="ECO:0000313" key="10">
    <source>
        <dbReference type="Proteomes" id="UP000250928"/>
    </source>
</evidence>
<evidence type="ECO:0000256" key="3">
    <source>
        <dbReference type="ARBA" id="ARBA00022448"/>
    </source>
</evidence>
<feature type="transmembrane region" description="Helical" evidence="8">
    <location>
        <begin position="311"/>
        <end position="330"/>
    </location>
</feature>
<dbReference type="GO" id="GO:0005886">
    <property type="term" value="C:plasma membrane"/>
    <property type="evidence" value="ECO:0007669"/>
    <property type="project" value="UniProtKB-SubCell"/>
</dbReference>
<keyword evidence="4" id="KW-1003">Cell membrane</keyword>
<comment type="similarity">
    <text evidence="2">Belongs to the binding-protein-dependent transport system permease family. FecCD subfamily.</text>
</comment>
<dbReference type="Gene3D" id="1.10.3470.10">
    <property type="entry name" value="ABC transporter involved in vitamin B12 uptake, BtuC"/>
    <property type="match status" value="1"/>
</dbReference>
<keyword evidence="6 8" id="KW-1133">Transmembrane helix</keyword>
<evidence type="ECO:0000256" key="1">
    <source>
        <dbReference type="ARBA" id="ARBA00004651"/>
    </source>
</evidence>
<dbReference type="CDD" id="cd06550">
    <property type="entry name" value="TM_ABC_iron-siderophores_like"/>
    <property type="match status" value="1"/>
</dbReference>
<proteinExistence type="inferred from homology"/>
<dbReference type="EMBL" id="PQCO01000274">
    <property type="protein sequence ID" value="PUD99023.1"/>
    <property type="molecule type" value="Genomic_DNA"/>
</dbReference>
<keyword evidence="5 8" id="KW-0812">Transmembrane</keyword>
<evidence type="ECO:0000313" key="9">
    <source>
        <dbReference type="EMBL" id="PUD99023.1"/>
    </source>
</evidence>
<dbReference type="GO" id="GO:0033214">
    <property type="term" value="P:siderophore-iron import into cell"/>
    <property type="evidence" value="ECO:0007669"/>
    <property type="project" value="TreeGrafter"/>
</dbReference>
<dbReference type="PANTHER" id="PTHR30472:SF25">
    <property type="entry name" value="ABC TRANSPORTER PERMEASE PROTEIN MJ0876-RELATED"/>
    <property type="match status" value="1"/>
</dbReference>
<evidence type="ECO:0000256" key="4">
    <source>
        <dbReference type="ARBA" id="ARBA00022475"/>
    </source>
</evidence>
<feature type="transmembrane region" description="Helical" evidence="8">
    <location>
        <begin position="148"/>
        <end position="170"/>
    </location>
</feature>
<dbReference type="InterPro" id="IPR037294">
    <property type="entry name" value="ABC_BtuC-like"/>
</dbReference>
<dbReference type="Proteomes" id="UP000250928">
    <property type="component" value="Unassembled WGS sequence"/>
</dbReference>
<sequence length="337" mass="35035">MSRRREFLSAQGRLVMLLSAALATLFLLSLVTGANPLPLWRALHESLADTPTVLSLILTEVRLPRSLIALVAGASLGLGGALLQGLLRNPLASPGLIGSASGASLGAVSVLYFGLGAGFWAALPLGGMSGALLAMLLVYLLAGRDASIVTLILAGVAINATMLALISLLLNLAPSPYAVQEMVLWMLGSVANHGMDAFWIMLPGTLLGWLLALGSGRALDALTLGEETARSMGVDLVRLRWRLFLAVALTVGSAVSITGSIGFVGLVVPHLLRPLVGYMPGRLLPVSALGGGLMLLLADMAVRLLPAGTEIKVGVITSLVGAPFFLYLILKTRRVQP</sequence>
<organism evidence="9 10">
    <name type="scientific">Candidatus Sedimenticola endophacoides</name>
    <dbReference type="NCBI Taxonomy" id="2548426"/>
    <lineage>
        <taxon>Bacteria</taxon>
        <taxon>Pseudomonadati</taxon>
        <taxon>Pseudomonadota</taxon>
        <taxon>Gammaproteobacteria</taxon>
        <taxon>Chromatiales</taxon>
        <taxon>Sedimenticolaceae</taxon>
        <taxon>Sedimenticola</taxon>
    </lineage>
</organism>
<evidence type="ECO:0000256" key="5">
    <source>
        <dbReference type="ARBA" id="ARBA00022692"/>
    </source>
</evidence>
<dbReference type="GO" id="GO:0022857">
    <property type="term" value="F:transmembrane transporter activity"/>
    <property type="evidence" value="ECO:0007669"/>
    <property type="project" value="InterPro"/>
</dbReference>
<evidence type="ECO:0000256" key="7">
    <source>
        <dbReference type="ARBA" id="ARBA00023136"/>
    </source>
</evidence>
<comment type="subcellular location">
    <subcellularLocation>
        <location evidence="1">Cell membrane</location>
        <topology evidence="1">Multi-pass membrane protein</topology>
    </subcellularLocation>
</comment>
<dbReference type="SUPFAM" id="SSF81345">
    <property type="entry name" value="ABC transporter involved in vitamin B12 uptake, BtuC"/>
    <property type="match status" value="1"/>
</dbReference>
<dbReference type="PANTHER" id="PTHR30472">
    <property type="entry name" value="FERRIC ENTEROBACTIN TRANSPORT SYSTEM PERMEASE PROTEIN"/>
    <property type="match status" value="1"/>
</dbReference>